<protein>
    <submittedName>
        <fullName evidence="1">Uncharacterized protein</fullName>
    </submittedName>
</protein>
<dbReference type="AlphaFoldDB" id="A0A383EN76"/>
<feature type="non-terminal residue" evidence="1">
    <location>
        <position position="42"/>
    </location>
</feature>
<accession>A0A383EN76</accession>
<dbReference type="EMBL" id="UINC01227432">
    <property type="protein sequence ID" value="SVE58316.1"/>
    <property type="molecule type" value="Genomic_DNA"/>
</dbReference>
<proteinExistence type="predicted"/>
<sequence>MHHSATTATLATDYLYVILQFDGFAGEHTTHCLRAVEQKTLR</sequence>
<reference evidence="1" key="1">
    <citation type="submission" date="2018-05" db="EMBL/GenBank/DDBJ databases">
        <authorList>
            <person name="Lanie J.A."/>
            <person name="Ng W.-L."/>
            <person name="Kazmierczak K.M."/>
            <person name="Andrzejewski T.M."/>
            <person name="Davidsen T.M."/>
            <person name="Wayne K.J."/>
            <person name="Tettelin H."/>
            <person name="Glass J.I."/>
            <person name="Rusch D."/>
            <person name="Podicherti R."/>
            <person name="Tsui H.-C.T."/>
            <person name="Winkler M.E."/>
        </authorList>
    </citation>
    <scope>NUCLEOTIDE SEQUENCE</scope>
</reference>
<evidence type="ECO:0000313" key="1">
    <source>
        <dbReference type="EMBL" id="SVE58316.1"/>
    </source>
</evidence>
<name>A0A383EN76_9ZZZZ</name>
<gene>
    <name evidence="1" type="ORF">METZ01_LOCUS511170</name>
</gene>
<organism evidence="1">
    <name type="scientific">marine metagenome</name>
    <dbReference type="NCBI Taxonomy" id="408172"/>
    <lineage>
        <taxon>unclassified sequences</taxon>
        <taxon>metagenomes</taxon>
        <taxon>ecological metagenomes</taxon>
    </lineage>
</organism>